<dbReference type="SUPFAM" id="SSF160467">
    <property type="entry name" value="PH0987 N-terminal domain-like"/>
    <property type="match status" value="1"/>
</dbReference>
<gene>
    <name evidence="5" type="ORF">ACFQ2S_17410</name>
</gene>
<feature type="domain" description="Carboxyltransferase" evidence="4">
    <location>
        <begin position="14"/>
        <end position="218"/>
    </location>
</feature>
<reference evidence="6" key="1">
    <citation type="journal article" date="2019" name="Int. J. Syst. Evol. Microbiol.">
        <title>The Global Catalogue of Microorganisms (GCM) 10K type strain sequencing project: providing services to taxonomists for standard genome sequencing and annotation.</title>
        <authorList>
            <consortium name="The Broad Institute Genomics Platform"/>
            <consortium name="The Broad Institute Genome Sequencing Center for Infectious Disease"/>
            <person name="Wu L."/>
            <person name="Ma J."/>
        </authorList>
    </citation>
    <scope>NUCLEOTIDE SEQUENCE [LARGE SCALE GENOMIC DNA]</scope>
    <source>
        <strain evidence="6">CCUG 60524</strain>
    </source>
</reference>
<dbReference type="InterPro" id="IPR029000">
    <property type="entry name" value="Cyclophilin-like_dom_sf"/>
</dbReference>
<comment type="caution">
    <text evidence="5">The sequence shown here is derived from an EMBL/GenBank/DDBJ whole genome shotgun (WGS) entry which is preliminary data.</text>
</comment>
<dbReference type="InterPro" id="IPR003833">
    <property type="entry name" value="CT_C_D"/>
</dbReference>
<dbReference type="Gene3D" id="2.40.100.10">
    <property type="entry name" value="Cyclophilin-like"/>
    <property type="match status" value="1"/>
</dbReference>
<dbReference type="Proteomes" id="UP001597108">
    <property type="component" value="Unassembled WGS sequence"/>
</dbReference>
<keyword evidence="2 5" id="KW-0378">Hydrolase</keyword>
<dbReference type="SUPFAM" id="SSF50891">
    <property type="entry name" value="Cyclophilin-like"/>
    <property type="match status" value="1"/>
</dbReference>
<dbReference type="EMBL" id="JBHTJT010000038">
    <property type="protein sequence ID" value="MFD0981418.1"/>
    <property type="molecule type" value="Genomic_DNA"/>
</dbReference>
<protein>
    <submittedName>
        <fullName evidence="5">Allophanate hydrolase subunit 1</fullName>
    </submittedName>
</protein>
<dbReference type="PANTHER" id="PTHR34698:SF2">
    <property type="entry name" value="5-OXOPROLINASE SUBUNIT B"/>
    <property type="match status" value="1"/>
</dbReference>
<evidence type="ECO:0000259" key="4">
    <source>
        <dbReference type="SMART" id="SM00796"/>
    </source>
</evidence>
<evidence type="ECO:0000313" key="6">
    <source>
        <dbReference type="Proteomes" id="UP001597108"/>
    </source>
</evidence>
<organism evidence="5 6">
    <name type="scientific">Tropicimonas aquimaris</name>
    <dbReference type="NCBI Taxonomy" id="914152"/>
    <lineage>
        <taxon>Bacteria</taxon>
        <taxon>Pseudomonadati</taxon>
        <taxon>Pseudomonadota</taxon>
        <taxon>Alphaproteobacteria</taxon>
        <taxon>Rhodobacterales</taxon>
        <taxon>Roseobacteraceae</taxon>
        <taxon>Tropicimonas</taxon>
    </lineage>
</organism>
<evidence type="ECO:0000256" key="3">
    <source>
        <dbReference type="ARBA" id="ARBA00022840"/>
    </source>
</evidence>
<keyword evidence="6" id="KW-1185">Reference proteome</keyword>
<proteinExistence type="predicted"/>
<dbReference type="SMART" id="SM00796">
    <property type="entry name" value="AHS1"/>
    <property type="match status" value="1"/>
</dbReference>
<sequence>MQDRIAKEGDPRFPRVRPVGVDGLLVSFGDRLSEPANRAALAFRDALDREGPPGIEETSTSLVSTYLRFDLLHGDLAPLQRGVEALLASDDWYERPLPHGRRLWRIPTVFGTALAPQLDEAAAAAGMTPEAAIRSVSATRVRVQTIGFAPGQPYLGELDEAWNIPRQTALTDKVPIGALAVAIRQLVLFSVPTPTGWRHIGQTAFRAFRPESDTPFVLRPGDEVLFDPVAPELLEKVRTAGPDGGATAEALP</sequence>
<evidence type="ECO:0000256" key="1">
    <source>
        <dbReference type="ARBA" id="ARBA00022741"/>
    </source>
</evidence>
<dbReference type="GO" id="GO:0016787">
    <property type="term" value="F:hydrolase activity"/>
    <property type="evidence" value="ECO:0007669"/>
    <property type="project" value="UniProtKB-KW"/>
</dbReference>
<keyword evidence="3" id="KW-0067">ATP-binding</keyword>
<dbReference type="InterPro" id="IPR010016">
    <property type="entry name" value="PxpB"/>
</dbReference>
<evidence type="ECO:0000313" key="5">
    <source>
        <dbReference type="EMBL" id="MFD0981418.1"/>
    </source>
</evidence>
<dbReference type="Gene3D" id="3.30.1360.40">
    <property type="match status" value="1"/>
</dbReference>
<keyword evidence="1" id="KW-0547">Nucleotide-binding</keyword>
<dbReference type="Pfam" id="PF02682">
    <property type="entry name" value="CT_C_D"/>
    <property type="match status" value="1"/>
</dbReference>
<dbReference type="PANTHER" id="PTHR34698">
    <property type="entry name" value="5-OXOPROLINASE SUBUNIT B"/>
    <property type="match status" value="1"/>
</dbReference>
<name>A0ABW3IUG6_9RHOB</name>
<dbReference type="RefSeq" id="WP_386076393.1">
    <property type="nucleotide sequence ID" value="NZ_JBHTJT010000038.1"/>
</dbReference>
<accession>A0ABW3IUG6</accession>
<evidence type="ECO:0000256" key="2">
    <source>
        <dbReference type="ARBA" id="ARBA00022801"/>
    </source>
</evidence>